<dbReference type="Pfam" id="PF20906">
    <property type="entry name" value="S-Me-THD_C"/>
    <property type="match status" value="1"/>
</dbReference>
<dbReference type="STRING" id="983966.A0A0H5C469"/>
<evidence type="ECO:0000313" key="8">
    <source>
        <dbReference type="Proteomes" id="UP000094389"/>
    </source>
</evidence>
<dbReference type="InterPro" id="IPR043129">
    <property type="entry name" value="ATPase_NBD"/>
</dbReference>
<evidence type="ECO:0000259" key="1">
    <source>
        <dbReference type="Pfam" id="PF01968"/>
    </source>
</evidence>
<reference evidence="5" key="1">
    <citation type="submission" date="2014-12" db="EMBL/GenBank/DDBJ databases">
        <authorList>
            <person name="Jaenicke S."/>
        </authorList>
    </citation>
    <scope>NUCLEOTIDE SEQUENCE [LARGE SCALE GENOMIC DNA]</scope>
    <source>
        <strain evidence="5">CBS1600</strain>
    </source>
</reference>
<evidence type="ECO:0000313" key="7">
    <source>
        <dbReference type="Proteomes" id="UP000038830"/>
    </source>
</evidence>
<dbReference type="PANTHER" id="PTHR11365">
    <property type="entry name" value="5-OXOPROLINASE RELATED"/>
    <property type="match status" value="1"/>
</dbReference>
<dbReference type="InterPro" id="IPR010318">
    <property type="entry name" value="S-Me-THD_N"/>
</dbReference>
<dbReference type="InterPro" id="IPR024071">
    <property type="entry name" value="S-Me-THD_C_sf"/>
</dbReference>
<dbReference type="InterPro" id="IPR002821">
    <property type="entry name" value="Hydantoinase_A"/>
</dbReference>
<sequence length="951" mass="102848">MSYVIGVDVGGTNTDSVLLDPTRATVGESVISWSKQVTSASAAEAIEQSVEALFQSQTSVVKTDVLSVTIGTTHFINAVVERDCSKLARVAVLRLCGPYSHSVPPFTDFPRDLADVIKGYVGYLKGGYHVGGEQIERLDESEVVEHARRIRDLGLKAIVVTGVFSPVFSQQEQAVASLLTEELGDVSVVVSHELSGVGYLERENLSILNASVKRYSTRMIRAFAKAVRETQIEAPILLTQNDGTVLTVPEALKVPIRTFSSGTTNSMRGASFLLGSLEGQKVIVVDVGGTTTDVGLLLESGYPRKTSSFSFIGGVKTRLAMPQVESVGLGGGSIVRITENNDVSIGPDSIGSDLTRSVVGGGDTLTASDVAICAQLEEEDHSSNIYAFGDPERVRGKVAKHIVHHYRCKVVETVEKVVDRMKTSPEDIPVLLVGGGSFILPSNIRGASEVRRPEFFAVANAIGAAIGKISSIAQSFGSIDNKDAMIEKLKKEAVARAITKGAMEDTIRIIDIAEEEIPYTNMHRFEVKAIADVDYKRLKQITVNLDDDVYVPESVPVTNKHVPELRMKEPTVDYRRYKPSVINKEWNLSTTDLEFLRIGTYILGCGGGGDPYAQYLSAKILLQRGYRMTVVDADMEKDYNSISVGFVGSPTVANERIQGSEIMTAYKMLSFSNNVDSVLGLEIGGGNGFQALLLGAELGIKIIDGDLMGRAYPMIWQITPNVCSEYPCFSPCAISDGNGNDILIKNTKSNKSAEDVIRAILSELGLFVGLVTEVKNVNRVLVRNSVSLAWRIGRAVCIAKQNADLGNVSTRIVECLGQNAAVQLFQGKIVGVEKKVRKGYVFGEVIIENEAHTMKVQFQNENIYATIDGEVVASVPDLISVIDSETGEAVGTPDYRYGILVVVLALSPSNLWTDTERALQIGGPSAFGLDEVHYTPTGQYSKPASVIDQYT</sequence>
<dbReference type="Proteomes" id="UP000038830">
    <property type="component" value="Unassembled WGS sequence"/>
</dbReference>
<dbReference type="Proteomes" id="UP000094389">
    <property type="component" value="Unassembled WGS sequence"/>
</dbReference>
<dbReference type="Pfam" id="PF06032">
    <property type="entry name" value="S-Me-THD_N"/>
    <property type="match status" value="1"/>
</dbReference>
<dbReference type="EMBL" id="CDQK01000003">
    <property type="protein sequence ID" value="CEP22537.1"/>
    <property type="molecule type" value="Genomic_DNA"/>
</dbReference>
<feature type="domain" description="S-Me-THD-like C-terminal" evidence="4">
    <location>
        <begin position="749"/>
        <end position="936"/>
    </location>
</feature>
<organism evidence="5 7">
    <name type="scientific">Cyberlindnera jadinii (strain ATCC 18201 / CBS 1600 / BCRC 20928 / JCM 3617 / NBRC 0987 / NRRL Y-1542)</name>
    <name type="common">Torula yeast</name>
    <name type="synonym">Candida utilis</name>
    <dbReference type="NCBI Taxonomy" id="983966"/>
    <lineage>
        <taxon>Eukaryota</taxon>
        <taxon>Fungi</taxon>
        <taxon>Dikarya</taxon>
        <taxon>Ascomycota</taxon>
        <taxon>Saccharomycotina</taxon>
        <taxon>Saccharomycetes</taxon>
        <taxon>Phaffomycetales</taxon>
        <taxon>Phaffomycetaceae</taxon>
        <taxon>Cyberlindnera</taxon>
    </lineage>
</organism>
<proteinExistence type="predicted"/>
<evidence type="ECO:0000259" key="4">
    <source>
        <dbReference type="Pfam" id="PF20906"/>
    </source>
</evidence>
<gene>
    <name evidence="5" type="primary">hyuA</name>
    <name evidence="5" type="ORF">BN1211_2913</name>
    <name evidence="6" type="ORF">CYBJADRAFT_123802</name>
</gene>
<dbReference type="PANTHER" id="PTHR11365:SF10">
    <property type="entry name" value="HYDANTOINASE_OXOPROLINASE"/>
    <property type="match status" value="1"/>
</dbReference>
<accession>A0A0H5C469</accession>
<dbReference type="RefSeq" id="XP_020072434.1">
    <property type="nucleotide sequence ID" value="XM_020212500.1"/>
</dbReference>
<dbReference type="GO" id="GO:0016787">
    <property type="term" value="F:hydrolase activity"/>
    <property type="evidence" value="ECO:0007669"/>
    <property type="project" value="InterPro"/>
</dbReference>
<evidence type="ECO:0000313" key="5">
    <source>
        <dbReference type="EMBL" id="CEP22537.1"/>
    </source>
</evidence>
<evidence type="ECO:0000259" key="3">
    <source>
        <dbReference type="Pfam" id="PF06032"/>
    </source>
</evidence>
<dbReference type="InterPro" id="IPR008040">
    <property type="entry name" value="Hydant_A_N"/>
</dbReference>
<keyword evidence="8" id="KW-1185">Reference proteome</keyword>
<dbReference type="Pfam" id="PF01968">
    <property type="entry name" value="Hydantoinase_A"/>
    <property type="match status" value="1"/>
</dbReference>
<dbReference type="Gene3D" id="2.40.390.10">
    <property type="entry name" value="CV3147-like"/>
    <property type="match status" value="1"/>
</dbReference>
<feature type="domain" description="Hydantoinase/oxoprolinase N-terminal" evidence="2">
    <location>
        <begin position="5"/>
        <end position="182"/>
    </location>
</feature>
<feature type="domain" description="Hydantoinase A/oxoprolinase" evidence="1">
    <location>
        <begin position="203"/>
        <end position="398"/>
    </location>
</feature>
<dbReference type="InterPro" id="IPR027479">
    <property type="entry name" value="S-Me-THD_N_sf"/>
</dbReference>
<accession>A0A1E4S7B5</accession>
<reference evidence="7" key="2">
    <citation type="journal article" date="2015" name="J. Biotechnol.">
        <title>The structure of the Cyberlindnera jadinii genome and its relation to Candida utilis analyzed by the occurrence of single nucleotide polymorphisms.</title>
        <authorList>
            <person name="Rupp O."/>
            <person name="Brinkrolf K."/>
            <person name="Buerth C."/>
            <person name="Kunigo M."/>
            <person name="Schneider J."/>
            <person name="Jaenicke S."/>
            <person name="Goesmann A."/>
            <person name="Puehler A."/>
            <person name="Jaeger K.-E."/>
            <person name="Ernst J.F."/>
        </authorList>
    </citation>
    <scope>NUCLEOTIDE SEQUENCE [LARGE SCALE GENOMIC DNA]</scope>
    <source>
        <strain evidence="7">ATCC 18201 / CBS 1600 / BCRC 20928 / JCM 3617 / NBRC 0987 / NRRL Y-1542</strain>
    </source>
</reference>
<dbReference type="GeneID" id="30986896"/>
<evidence type="ECO:0000313" key="6">
    <source>
        <dbReference type="EMBL" id="ODV75395.1"/>
    </source>
</evidence>
<dbReference type="OMA" id="MGHAYGE"/>
<feature type="domain" description="S-Me-THD N-terminal" evidence="3">
    <location>
        <begin position="591"/>
        <end position="745"/>
    </location>
</feature>
<dbReference type="Gene3D" id="3.40.1610.10">
    <property type="entry name" value="CV3147-like domain"/>
    <property type="match status" value="1"/>
</dbReference>
<dbReference type="SUPFAM" id="SSF160991">
    <property type="entry name" value="CV3147-like"/>
    <property type="match status" value="1"/>
</dbReference>
<protein>
    <submittedName>
        <fullName evidence="6">Hydantoinase</fullName>
    </submittedName>
    <submittedName>
        <fullName evidence="5">HyuA protein</fullName>
    </submittedName>
</protein>
<dbReference type="Gene3D" id="3.30.420.40">
    <property type="match status" value="1"/>
</dbReference>
<dbReference type="Pfam" id="PF05378">
    <property type="entry name" value="Hydant_A_N"/>
    <property type="match status" value="1"/>
</dbReference>
<name>A0A0H5C469_CYBJN</name>
<dbReference type="EMBL" id="KV453926">
    <property type="protein sequence ID" value="ODV75395.1"/>
    <property type="molecule type" value="Genomic_DNA"/>
</dbReference>
<dbReference type="InterPro" id="IPR048350">
    <property type="entry name" value="S-Me-THD-like_C"/>
</dbReference>
<evidence type="ECO:0000259" key="2">
    <source>
        <dbReference type="Pfam" id="PF05378"/>
    </source>
</evidence>
<dbReference type="InterPro" id="IPR045079">
    <property type="entry name" value="Oxoprolinase-like"/>
</dbReference>
<dbReference type="OrthoDB" id="5404895at2759"/>
<reference evidence="6 8" key="3">
    <citation type="journal article" date="2016" name="Proc. Natl. Acad. Sci. U.S.A.">
        <title>Comparative genomics of biotechnologically important yeasts.</title>
        <authorList>
            <person name="Riley R."/>
            <person name="Haridas S."/>
            <person name="Wolfe K.H."/>
            <person name="Lopes M.R."/>
            <person name="Hittinger C.T."/>
            <person name="Goeker M."/>
            <person name="Salamov A.A."/>
            <person name="Wisecaver J.H."/>
            <person name="Long T.M."/>
            <person name="Calvey C.H."/>
            <person name="Aerts A.L."/>
            <person name="Barry K.W."/>
            <person name="Choi C."/>
            <person name="Clum A."/>
            <person name="Coughlan A.Y."/>
            <person name="Deshpande S."/>
            <person name="Douglass A.P."/>
            <person name="Hanson S.J."/>
            <person name="Klenk H.-P."/>
            <person name="LaButti K.M."/>
            <person name="Lapidus A."/>
            <person name="Lindquist E.A."/>
            <person name="Lipzen A.M."/>
            <person name="Meier-Kolthoff J.P."/>
            <person name="Ohm R.A."/>
            <person name="Otillar R.P."/>
            <person name="Pangilinan J.L."/>
            <person name="Peng Y."/>
            <person name="Rokas A."/>
            <person name="Rosa C.A."/>
            <person name="Scheuner C."/>
            <person name="Sibirny A.A."/>
            <person name="Slot J.C."/>
            <person name="Stielow J.B."/>
            <person name="Sun H."/>
            <person name="Kurtzman C.P."/>
            <person name="Blackwell M."/>
            <person name="Grigoriev I.V."/>
            <person name="Jeffries T.W."/>
        </authorList>
    </citation>
    <scope>NUCLEOTIDE SEQUENCE [LARGE SCALE GENOMIC DNA]</scope>
    <source>
        <strain evidence="8">ATCC 18201 / CBS 1600 / BCRC 20928 / JCM 3617 / NBRC 0987 / NRRL Y-1542</strain>
        <strain evidence="6">NRRL Y-1542</strain>
    </source>
</reference>
<dbReference type="FunFam" id="3.40.1610.10:FF:000001">
    <property type="entry name" value="Hydantoinase, putative"/>
    <property type="match status" value="1"/>
</dbReference>
<dbReference type="SUPFAM" id="SSF53067">
    <property type="entry name" value="Actin-like ATPase domain"/>
    <property type="match status" value="2"/>
</dbReference>
<dbReference type="AlphaFoldDB" id="A0A0H5C469"/>